<proteinExistence type="predicted"/>
<dbReference type="WBParaSite" id="HCON_00058870-00001">
    <property type="protein sequence ID" value="HCON_00058870-00001"/>
    <property type="gene ID" value="HCON_00058870"/>
</dbReference>
<organism evidence="2 3">
    <name type="scientific">Haemonchus contortus</name>
    <name type="common">Barber pole worm</name>
    <dbReference type="NCBI Taxonomy" id="6289"/>
    <lineage>
        <taxon>Eukaryota</taxon>
        <taxon>Metazoa</taxon>
        <taxon>Ecdysozoa</taxon>
        <taxon>Nematoda</taxon>
        <taxon>Chromadorea</taxon>
        <taxon>Rhabditida</taxon>
        <taxon>Rhabditina</taxon>
        <taxon>Rhabditomorpha</taxon>
        <taxon>Strongyloidea</taxon>
        <taxon>Trichostrongylidae</taxon>
        <taxon>Haemonchus</taxon>
    </lineage>
</organism>
<dbReference type="Proteomes" id="UP000025227">
    <property type="component" value="Unplaced"/>
</dbReference>
<feature type="signal peptide" evidence="1">
    <location>
        <begin position="1"/>
        <end position="19"/>
    </location>
</feature>
<reference evidence="3" key="1">
    <citation type="submission" date="2020-12" db="UniProtKB">
        <authorList>
            <consortium name="WormBaseParasite"/>
        </authorList>
    </citation>
    <scope>IDENTIFICATION</scope>
    <source>
        <strain evidence="3">MHco3</strain>
    </source>
</reference>
<accession>A0A7I4Y8V8</accession>
<dbReference type="AlphaFoldDB" id="A0A7I4Y8V8"/>
<evidence type="ECO:0000256" key="1">
    <source>
        <dbReference type="SAM" id="SignalP"/>
    </source>
</evidence>
<name>A0A7I4Y8V8_HAECO</name>
<sequence>MKGLFFAFIVVTVIAVHQAIPPPQDAGTGKEHLQVFLATEFEQNDLEKEIRNHGSQLGTVEGLQAMEHDGHFDYIIAIFDSDCSKVQNWIKDVVEGTKDVMVALLRCEDKYMAAITKNGTYTTDLTKEA</sequence>
<protein>
    <submittedName>
        <fullName evidence="3">Uncharacterized protein</fullName>
    </submittedName>
</protein>
<feature type="chain" id="PRO_5029449118" evidence="1">
    <location>
        <begin position="20"/>
        <end position="129"/>
    </location>
</feature>
<keyword evidence="2" id="KW-1185">Reference proteome</keyword>
<keyword evidence="1" id="KW-0732">Signal</keyword>
<evidence type="ECO:0000313" key="2">
    <source>
        <dbReference type="Proteomes" id="UP000025227"/>
    </source>
</evidence>
<evidence type="ECO:0000313" key="3">
    <source>
        <dbReference type="WBParaSite" id="HCON_00058870-00001"/>
    </source>
</evidence>